<dbReference type="InterPro" id="IPR011989">
    <property type="entry name" value="ARM-like"/>
</dbReference>
<name>A0ABP0LQK6_9DINO</name>
<gene>
    <name evidence="2" type="ORF">CCMP2556_LOCUS21875</name>
</gene>
<proteinExistence type="predicted"/>
<evidence type="ECO:0000313" key="3">
    <source>
        <dbReference type="Proteomes" id="UP001642484"/>
    </source>
</evidence>
<feature type="compositionally biased region" description="Low complexity" evidence="1">
    <location>
        <begin position="318"/>
        <end position="340"/>
    </location>
</feature>
<reference evidence="2 3" key="1">
    <citation type="submission" date="2024-02" db="EMBL/GenBank/DDBJ databases">
        <authorList>
            <person name="Chen Y."/>
            <person name="Shah S."/>
            <person name="Dougan E. K."/>
            <person name="Thang M."/>
            <person name="Chan C."/>
        </authorList>
    </citation>
    <scope>NUCLEOTIDE SEQUENCE [LARGE SCALE GENOMIC DNA]</scope>
</reference>
<dbReference type="Gene3D" id="1.25.10.10">
    <property type="entry name" value="Leucine-rich Repeat Variant"/>
    <property type="match status" value="1"/>
</dbReference>
<dbReference type="Proteomes" id="UP001642484">
    <property type="component" value="Unassembled WGS sequence"/>
</dbReference>
<feature type="compositionally biased region" description="Basic and acidic residues" evidence="1">
    <location>
        <begin position="341"/>
        <end position="352"/>
    </location>
</feature>
<evidence type="ECO:0000256" key="1">
    <source>
        <dbReference type="SAM" id="MobiDB-lite"/>
    </source>
</evidence>
<feature type="region of interest" description="Disordered" evidence="1">
    <location>
        <begin position="16"/>
        <end position="40"/>
    </location>
</feature>
<evidence type="ECO:0008006" key="4">
    <source>
        <dbReference type="Google" id="ProtNLM"/>
    </source>
</evidence>
<comment type="caution">
    <text evidence="2">The sequence shown here is derived from an EMBL/GenBank/DDBJ whole genome shotgun (WGS) entry which is preliminary data.</text>
</comment>
<evidence type="ECO:0000313" key="2">
    <source>
        <dbReference type="EMBL" id="CAK9040642.1"/>
    </source>
</evidence>
<sequence>MPAWLRNDEERRQLFAALRSTPPEPVRGSKRKKEEKPQPTVDRKLALLKLRDVACSGLREALWQDAEVQEILLKGLEDNQPELARILSLGVMVHLAASSRNCHSLLHNDQVRESLANLQTDGQPQEVREKGLLALVALAVPAFHECQQVSEDLRDVLGKAARRNAETSQRLLVFRALWSAAVVCQSPELFFGNQVIWATVLQSLQEEEDADIREGGLGVLSALAGQQAVAHFLWQDEDESRVCEDIFLNTLRYQPSRIRGKALTVLASIVKNPEKRASVWSYVSLARRNPDQDSCGKDDVHYAREMLGSAGSQRGRLGSDVSGGRSRAGSDASAASQSKQSGDHVKRTHTDQDDQMDSPGTMKDSIIAAASKSELPSVRWPALSILLELAWDEEHKMSLINCNVPESWQQDATSHGKNGAANHFICELLVEALPDERLSMKERKLCKHGHRRLVDWNEVRIAEELRIERENQSRELRNMLFEEEYQDWTKRVEEQKAMKLEDELSLEFRKHLAFLSYDDFDLSNPP</sequence>
<dbReference type="InterPro" id="IPR016024">
    <property type="entry name" value="ARM-type_fold"/>
</dbReference>
<organism evidence="2 3">
    <name type="scientific">Durusdinium trenchii</name>
    <dbReference type="NCBI Taxonomy" id="1381693"/>
    <lineage>
        <taxon>Eukaryota</taxon>
        <taxon>Sar</taxon>
        <taxon>Alveolata</taxon>
        <taxon>Dinophyceae</taxon>
        <taxon>Suessiales</taxon>
        <taxon>Symbiodiniaceae</taxon>
        <taxon>Durusdinium</taxon>
    </lineage>
</organism>
<dbReference type="EMBL" id="CAXAMN010013359">
    <property type="protein sequence ID" value="CAK9040642.1"/>
    <property type="molecule type" value="Genomic_DNA"/>
</dbReference>
<feature type="region of interest" description="Disordered" evidence="1">
    <location>
        <begin position="307"/>
        <end position="361"/>
    </location>
</feature>
<accession>A0ABP0LQK6</accession>
<dbReference type="SUPFAM" id="SSF48371">
    <property type="entry name" value="ARM repeat"/>
    <property type="match status" value="1"/>
</dbReference>
<protein>
    <recommendedName>
        <fullName evidence="4">Interferon-related developmental regulator N-terminal domain-containing protein</fullName>
    </recommendedName>
</protein>
<keyword evidence="3" id="KW-1185">Reference proteome</keyword>